<organism evidence="2 3">
    <name type="scientific">Pandoravirus inopinatum</name>
    <dbReference type="NCBI Taxonomy" id="1605721"/>
    <lineage>
        <taxon>Viruses</taxon>
        <taxon>Pandoravirus</taxon>
    </lineage>
</organism>
<protein>
    <submittedName>
        <fullName evidence="2">Dihydrofolate reductase motif-containing protein</fullName>
    </submittedName>
</protein>
<dbReference type="GO" id="GO:0004146">
    <property type="term" value="F:dihydrofolate reductase activity"/>
    <property type="evidence" value="ECO:0007669"/>
    <property type="project" value="InterPro"/>
</dbReference>
<dbReference type="GO" id="GO:0046654">
    <property type="term" value="P:tetrahydrofolate biosynthetic process"/>
    <property type="evidence" value="ECO:0007669"/>
    <property type="project" value="InterPro"/>
</dbReference>
<dbReference type="InterPro" id="IPR001796">
    <property type="entry name" value="DHFR_dom"/>
</dbReference>
<dbReference type="InterPro" id="IPR024072">
    <property type="entry name" value="DHFR-like_dom_sf"/>
</dbReference>
<evidence type="ECO:0000313" key="3">
    <source>
        <dbReference type="Proteomes" id="UP000202511"/>
    </source>
</evidence>
<feature type="domain" description="DHFR" evidence="1">
    <location>
        <begin position="62"/>
        <end position="130"/>
    </location>
</feature>
<proteinExistence type="predicted"/>
<dbReference type="KEGG" id="vg:23462433"/>
<name>A0A0B5J9G5_9VIRU</name>
<evidence type="ECO:0000259" key="1">
    <source>
        <dbReference type="Pfam" id="PF00186"/>
    </source>
</evidence>
<dbReference type="Gene3D" id="3.40.430.10">
    <property type="entry name" value="Dihydrofolate Reductase, subunit A"/>
    <property type="match status" value="1"/>
</dbReference>
<sequence length="198" mass="20779">MSQPATVCLVACTDSSGAMTYYGRVPTPVDTSSVRAAVTSLVTDGLVVVDEEMLGGFGGKPPGARVVVLTDNQEAVGRLPDGVSTVESVEDAIKMARSASTSVYVLGGPKLFKAFWSEASSVRLYVTAWKAVAQPSTDPAQVGVPVMPHWEAILRAATADEPPHGVPAVAIRKFDHGLQFSATPITSADLQSLSQRHQ</sequence>
<accession>A0A0B5J9G5</accession>
<dbReference type="GeneID" id="23462433"/>
<reference evidence="2 3" key="1">
    <citation type="journal article" date="2015" name="Parasitol. Res.">
        <title>Viruses in close associations with free-living amoebae.</title>
        <authorList>
            <person name="Scheid P."/>
        </authorList>
    </citation>
    <scope>NUCLEOTIDE SEQUENCE [LARGE SCALE GENOMIC DNA]</scope>
    <source>
        <strain evidence="2">KlaHel</strain>
    </source>
</reference>
<dbReference type="RefSeq" id="YP_009119751.1">
    <property type="nucleotide sequence ID" value="NC_026440.1"/>
</dbReference>
<dbReference type="EMBL" id="KP136319">
    <property type="protein sequence ID" value="AJF97516.1"/>
    <property type="molecule type" value="Genomic_DNA"/>
</dbReference>
<dbReference type="SUPFAM" id="SSF53597">
    <property type="entry name" value="Dihydrofolate reductase-like"/>
    <property type="match status" value="1"/>
</dbReference>
<evidence type="ECO:0000313" key="2">
    <source>
        <dbReference type="EMBL" id="AJF97516.1"/>
    </source>
</evidence>
<dbReference type="Proteomes" id="UP000202511">
    <property type="component" value="Segment"/>
</dbReference>
<dbReference type="Pfam" id="PF00186">
    <property type="entry name" value="DHFR_1"/>
    <property type="match status" value="1"/>
</dbReference>